<feature type="transmembrane region" description="Helical" evidence="1">
    <location>
        <begin position="56"/>
        <end position="74"/>
    </location>
</feature>
<evidence type="ECO:0000313" key="2">
    <source>
        <dbReference type="EMBL" id="EGR28000.1"/>
    </source>
</evidence>
<keyword evidence="1" id="KW-0472">Membrane</keyword>
<dbReference type="RefSeq" id="XP_004027345.1">
    <property type="nucleotide sequence ID" value="XM_004027296.1"/>
</dbReference>
<feature type="transmembrane region" description="Helical" evidence="1">
    <location>
        <begin position="80"/>
        <end position="96"/>
    </location>
</feature>
<reference evidence="2 3" key="1">
    <citation type="submission" date="2011-07" db="EMBL/GenBank/DDBJ databases">
        <authorList>
            <person name="Coyne R."/>
            <person name="Brami D."/>
            <person name="Johnson J."/>
            <person name="Hostetler J."/>
            <person name="Hannick L."/>
            <person name="Clark T."/>
            <person name="Cassidy-Hanley D."/>
            <person name="Inman J."/>
        </authorList>
    </citation>
    <scope>NUCLEOTIDE SEQUENCE [LARGE SCALE GENOMIC DNA]</scope>
    <source>
        <strain evidence="2 3">G5</strain>
    </source>
</reference>
<gene>
    <name evidence="2" type="ORF">IMG5_185020</name>
</gene>
<dbReference type="InParanoid" id="G0R3E9"/>
<evidence type="ECO:0000256" key="1">
    <source>
        <dbReference type="SAM" id="Phobius"/>
    </source>
</evidence>
<keyword evidence="1" id="KW-0812">Transmembrane</keyword>
<name>G0R3E9_ICHMU</name>
<dbReference type="EMBL" id="GL984301">
    <property type="protein sequence ID" value="EGR28000.1"/>
    <property type="molecule type" value="Genomic_DNA"/>
</dbReference>
<dbReference type="GeneID" id="14904076"/>
<keyword evidence="1" id="KW-1133">Transmembrane helix</keyword>
<sequence>MEFLQIPLKTYSKNFFLFNLTNQREIKQLPNTIKMYKKPLNSQTDSNQKIFWIKQLSLFLINILLFDFLTEFLYSPLVQLFFFVFCYYLPSIPFIYNNHLIHYFYSFVNSILRNQIPRRLQNIIICSIKQYKCRNTTQRQQKSPITMLHILQNQYTHQNSPKLTQSNTKINNNSSFSSIFQRRNFREQSCGERKCNPINKTIQKSQNKKLIQIICKQKNNSCNSINQ</sequence>
<organism evidence="2 3">
    <name type="scientific">Ichthyophthirius multifiliis</name>
    <name type="common">White spot disease agent</name>
    <name type="synonym">Ich</name>
    <dbReference type="NCBI Taxonomy" id="5932"/>
    <lineage>
        <taxon>Eukaryota</taxon>
        <taxon>Sar</taxon>
        <taxon>Alveolata</taxon>
        <taxon>Ciliophora</taxon>
        <taxon>Intramacronucleata</taxon>
        <taxon>Oligohymenophorea</taxon>
        <taxon>Hymenostomatida</taxon>
        <taxon>Ophryoglenina</taxon>
        <taxon>Ichthyophthirius</taxon>
    </lineage>
</organism>
<accession>G0R3E9</accession>
<protein>
    <recommendedName>
        <fullName evidence="4">Transmembrane protein</fullName>
    </recommendedName>
</protein>
<proteinExistence type="predicted"/>
<dbReference type="Proteomes" id="UP000008983">
    <property type="component" value="Unassembled WGS sequence"/>
</dbReference>
<evidence type="ECO:0008006" key="4">
    <source>
        <dbReference type="Google" id="ProtNLM"/>
    </source>
</evidence>
<keyword evidence="3" id="KW-1185">Reference proteome</keyword>
<dbReference type="AlphaFoldDB" id="G0R3E9"/>
<evidence type="ECO:0000313" key="3">
    <source>
        <dbReference type="Proteomes" id="UP000008983"/>
    </source>
</evidence>